<evidence type="ECO:0000256" key="1">
    <source>
        <dbReference type="SAM" id="MobiDB-lite"/>
    </source>
</evidence>
<name>A0A212KXP2_9HYPH</name>
<reference evidence="2" key="1">
    <citation type="submission" date="2016-08" db="EMBL/GenBank/DDBJ databases">
        <authorList>
            <person name="Seilhamer J.J."/>
        </authorList>
    </citation>
    <scope>NUCLEOTIDE SEQUENCE</scope>
    <source>
        <strain evidence="2">86</strain>
    </source>
</reference>
<organism evidence="2">
    <name type="scientific">uncultured Pleomorphomonas sp</name>
    <dbReference type="NCBI Taxonomy" id="442121"/>
    <lineage>
        <taxon>Bacteria</taxon>
        <taxon>Pseudomonadati</taxon>
        <taxon>Pseudomonadota</taxon>
        <taxon>Alphaproteobacteria</taxon>
        <taxon>Hyphomicrobiales</taxon>
        <taxon>Pleomorphomonadaceae</taxon>
        <taxon>Pleomorphomonas</taxon>
        <taxon>environmental samples</taxon>
    </lineage>
</organism>
<feature type="region of interest" description="Disordered" evidence="1">
    <location>
        <begin position="26"/>
        <end position="62"/>
    </location>
</feature>
<accession>A0A212KXP2</accession>
<evidence type="ECO:0000313" key="3">
    <source>
        <dbReference type="EMBL" id="SCM75109.1"/>
    </source>
</evidence>
<gene>
    <name evidence="2" type="ORF">KL86PLE_10026</name>
    <name evidence="3" type="ORF">KL86PLE_130510</name>
</gene>
<dbReference type="EMBL" id="FMJD01000001">
    <property type="protein sequence ID" value="SCM70071.1"/>
    <property type="molecule type" value="Genomic_DNA"/>
</dbReference>
<protein>
    <submittedName>
        <fullName evidence="2">Uncharacterized protein</fullName>
    </submittedName>
</protein>
<dbReference type="EMBL" id="FMJD01000005">
    <property type="protein sequence ID" value="SCM75109.1"/>
    <property type="molecule type" value="Genomic_DNA"/>
</dbReference>
<dbReference type="AlphaFoldDB" id="A0A212KXP2"/>
<evidence type="ECO:0000313" key="2">
    <source>
        <dbReference type="EMBL" id="SCM70071.1"/>
    </source>
</evidence>
<sequence length="125" mass="14086">MLDRIGALADLRSGFTSSLSRLGKANGRIPAKADVAPPSADHGSHEPRSCASRRNLKQETVDTADSECNVMAMAGMREPLHLNRRQLFRLLGHYLRLNFHEPTYEPKQNIPIATICNRPRREKRL</sequence>
<proteinExistence type="predicted"/>